<reference evidence="1" key="2">
    <citation type="submission" date="2025-09" db="UniProtKB">
        <authorList>
            <consortium name="Ensembl"/>
        </authorList>
    </citation>
    <scope>IDENTIFICATION</scope>
</reference>
<accession>A0A8C7M685</accession>
<reference evidence="1" key="1">
    <citation type="submission" date="2025-08" db="UniProtKB">
        <authorList>
            <consortium name="Ensembl"/>
        </authorList>
    </citation>
    <scope>IDENTIFICATION</scope>
</reference>
<protein>
    <submittedName>
        <fullName evidence="1">Uncharacterized protein</fullName>
    </submittedName>
</protein>
<sequence length="129" mass="15211">MHCFPERKHTIYIFFQSTQPQQVLRQGIRIHHNGAWKFQVSYLSSSGPMAIYETLKNIDTLFRADDLPTTWDQQKLENFQNIVYHQIEKSKCSGHVPALCLKEKSSACFHSMFTRTHRQDTLQYHIARV</sequence>
<dbReference type="Gene3D" id="1.20.1250.10">
    <property type="match status" value="1"/>
</dbReference>
<dbReference type="Ensembl" id="ENSOKIT00005033720.1">
    <property type="protein sequence ID" value="ENSOKIP00005031912.1"/>
    <property type="gene ID" value="ENSOKIG00005013705.1"/>
</dbReference>
<proteinExistence type="predicted"/>
<dbReference type="GeneTree" id="ENSGT00990000204048"/>
<dbReference type="InterPro" id="IPR009079">
    <property type="entry name" value="4_helix_cytokine-like_core"/>
</dbReference>
<dbReference type="AlphaFoldDB" id="A0A8C7M685"/>
<organism evidence="1 2">
    <name type="scientific">Oncorhynchus kisutch</name>
    <name type="common">Coho salmon</name>
    <name type="synonym">Salmo kisutch</name>
    <dbReference type="NCBI Taxonomy" id="8019"/>
    <lineage>
        <taxon>Eukaryota</taxon>
        <taxon>Metazoa</taxon>
        <taxon>Chordata</taxon>
        <taxon>Craniata</taxon>
        <taxon>Vertebrata</taxon>
        <taxon>Euteleostomi</taxon>
        <taxon>Actinopterygii</taxon>
        <taxon>Neopterygii</taxon>
        <taxon>Teleostei</taxon>
        <taxon>Protacanthopterygii</taxon>
        <taxon>Salmoniformes</taxon>
        <taxon>Salmonidae</taxon>
        <taxon>Salmoninae</taxon>
        <taxon>Oncorhynchus</taxon>
    </lineage>
</organism>
<evidence type="ECO:0000313" key="2">
    <source>
        <dbReference type="Proteomes" id="UP000694557"/>
    </source>
</evidence>
<name>A0A8C7M685_ONCKI</name>
<dbReference type="Proteomes" id="UP000694557">
    <property type="component" value="Unassembled WGS sequence"/>
</dbReference>
<keyword evidence="2" id="KW-1185">Reference proteome</keyword>
<dbReference type="SUPFAM" id="SSF47266">
    <property type="entry name" value="4-helical cytokines"/>
    <property type="match status" value="1"/>
</dbReference>
<evidence type="ECO:0000313" key="1">
    <source>
        <dbReference type="Ensembl" id="ENSOKIP00005031912.1"/>
    </source>
</evidence>